<comment type="caution">
    <text evidence="6">The sequence shown here is derived from an EMBL/GenBank/DDBJ whole genome shotgun (WGS) entry which is preliminary data.</text>
</comment>
<dbReference type="PROSITE" id="PS50043">
    <property type="entry name" value="HTH_LUXR_2"/>
    <property type="match status" value="1"/>
</dbReference>
<dbReference type="FunFam" id="3.40.50.300:FF:001702">
    <property type="entry name" value="Transcriptional regulator, LuxR family"/>
    <property type="match status" value="1"/>
</dbReference>
<dbReference type="GO" id="GO:0043531">
    <property type="term" value="F:ADP binding"/>
    <property type="evidence" value="ECO:0007669"/>
    <property type="project" value="InterPro"/>
</dbReference>
<dbReference type="Proteomes" id="UP000192284">
    <property type="component" value="Unassembled WGS sequence"/>
</dbReference>
<evidence type="ECO:0000259" key="4">
    <source>
        <dbReference type="PROSITE" id="PS50043"/>
    </source>
</evidence>
<protein>
    <submittedName>
        <fullName evidence="6">LuxR family transcriptional regulator</fullName>
    </submittedName>
</protein>
<dbReference type="InterPro" id="IPR011990">
    <property type="entry name" value="TPR-like_helical_dom_sf"/>
</dbReference>
<evidence type="ECO:0000256" key="3">
    <source>
        <dbReference type="ARBA" id="ARBA00023163"/>
    </source>
</evidence>
<dbReference type="SUPFAM" id="SSF52540">
    <property type="entry name" value="P-loop containing nucleoside triphosphate hydrolases"/>
    <property type="match status" value="1"/>
</dbReference>
<dbReference type="RefSeq" id="WP_083114609.1">
    <property type="nucleotide sequence ID" value="NZ_JACKTS010000021.1"/>
</dbReference>
<evidence type="ECO:0000256" key="2">
    <source>
        <dbReference type="ARBA" id="ARBA00023125"/>
    </source>
</evidence>
<dbReference type="Pfam" id="PF00196">
    <property type="entry name" value="GerE"/>
    <property type="match status" value="1"/>
</dbReference>
<dbReference type="InterPro" id="IPR001054">
    <property type="entry name" value="A/G_cyclase"/>
</dbReference>
<dbReference type="PANTHER" id="PTHR47691:SF3">
    <property type="entry name" value="HTH-TYPE TRANSCRIPTIONAL REGULATOR RV0890C-RELATED"/>
    <property type="match status" value="1"/>
</dbReference>
<dbReference type="CDD" id="cd06170">
    <property type="entry name" value="LuxR_C_like"/>
    <property type="match status" value="1"/>
</dbReference>
<dbReference type="InterPro" id="IPR016032">
    <property type="entry name" value="Sig_transdc_resp-reg_C-effctor"/>
</dbReference>
<dbReference type="SMART" id="SM00421">
    <property type="entry name" value="HTH_LUXR"/>
    <property type="match status" value="1"/>
</dbReference>
<dbReference type="PROSITE" id="PS00622">
    <property type="entry name" value="HTH_LUXR_1"/>
    <property type="match status" value="1"/>
</dbReference>
<dbReference type="SUPFAM" id="SSF48452">
    <property type="entry name" value="TPR-like"/>
    <property type="match status" value="1"/>
</dbReference>
<dbReference type="PRINTS" id="PR00038">
    <property type="entry name" value="HTHLUXR"/>
</dbReference>
<proteinExistence type="predicted"/>
<dbReference type="Gene3D" id="3.40.50.300">
    <property type="entry name" value="P-loop containing nucleotide triphosphate hydrolases"/>
    <property type="match status" value="1"/>
</dbReference>
<dbReference type="Gene3D" id="1.25.40.10">
    <property type="entry name" value="Tetratricopeptide repeat domain"/>
    <property type="match status" value="2"/>
</dbReference>
<dbReference type="GO" id="GO:0003677">
    <property type="term" value="F:DNA binding"/>
    <property type="evidence" value="ECO:0007669"/>
    <property type="project" value="UniProtKB-KW"/>
</dbReference>
<sequence length="1084" mass="116724">MSELLPQGTVTLLLADVEGSTRLWEAQPDEMAAAMQRLDTVVSDVIAAHDGVRPVEQGEGDSFVVAFTRASDAVSAALDLQRAPLAPIRLRIGVHTGEVRLRDEGNYAGPTINRTARLRDLAHGGQTVLSGSAESLIADGLPEGAWLIDLGTHQLRDLPRPERVVQLCHPDLRTEFPPLRTTNEVVAHGIPVHLTRFVGRGAQISEVHRLLTENRLVTLTGPGGVGKTRMSAQLAAQTAGDFGGAWFVDLAPITHPDLVPITVARTLGLHDQPGRSTTDTVLRFLGARRALVVLDNCEHVMDAAAALVVALVETCPGVRVLATSREPIRVPGEVSYRVPSLSLTDEAIQMFSFRAQRVRPEFGLTDDNRALVTEICDRLDGLPLAIELAAARVRALSLDEILDGLRDRFQLLTGGARTLSRRQQTLWGSVEWSYDMLTDHERALFRRLAVFVGAFSLDDAHAVSGGGLPRYQVLDDLTLLVEKSLVVASETGGRTRYRLLETMRQYAQEKLAEAGEVDVVGARHRDHYTALGTLLDDPGRTDYALRLDQAEAEIDNMRTAFAWSLEQSDTETALALASSLLPVWMTRGRIREGRAWFDIVLQAVSSQQIEVSAAVRARALADKALLDMFVDAATGMDQAQQALQMARAVGDPALLARTLTTCGLIAVAVAQAQVAAGYFAEAIDLARAVDDRWRLAQILTYQAVDAVVAGFPVAARAAAQEGRQLADAMGSRSDSLWCRWCLGFAQLMHGDLADAVAQFGEVVEEAEAAQEIMQRANSVQGLAIALAYQGDVSAARAAADVALDAAELGEYFAGMGYSALATAALAAGDVETAKSSSEAAWTNLGSVVPQIAAPQRAFNAQVALAAGDVAAARRWCDDAVESMTGRHLMRALATRARIAKAEGKREEAETDAQNALCCAADSEAYVDLPDVLECLAGMAVEDTMHTGAARLYGAADAIRKRLGVVRFMIYQAEYEAALTALRNAMDQNAFDAGWAEGAALTTEEAISYAKRGHGWRKRPATGWESLTPTEIDVVRLVTEGLANKDIATRLFVSPRTVQTHLTHVYTKLGLTSRVQLAQAAASRV</sequence>
<dbReference type="InterPro" id="IPR000792">
    <property type="entry name" value="Tscrpt_reg_LuxR_C"/>
</dbReference>
<dbReference type="PANTHER" id="PTHR47691">
    <property type="entry name" value="REGULATOR-RELATED"/>
    <property type="match status" value="1"/>
</dbReference>
<evidence type="ECO:0000256" key="1">
    <source>
        <dbReference type="ARBA" id="ARBA00023015"/>
    </source>
</evidence>
<dbReference type="GO" id="GO:0009190">
    <property type="term" value="P:cyclic nucleotide biosynthetic process"/>
    <property type="evidence" value="ECO:0007669"/>
    <property type="project" value="InterPro"/>
</dbReference>
<dbReference type="Pfam" id="PF00211">
    <property type="entry name" value="Guanylate_cyc"/>
    <property type="match status" value="1"/>
</dbReference>
<organism evidence="6 7">
    <name type="scientific">Mycobacterium angelicum</name>
    <dbReference type="NCBI Taxonomy" id="470074"/>
    <lineage>
        <taxon>Bacteria</taxon>
        <taxon>Bacillati</taxon>
        <taxon>Actinomycetota</taxon>
        <taxon>Actinomycetes</taxon>
        <taxon>Mycobacteriales</taxon>
        <taxon>Mycobacteriaceae</taxon>
        <taxon>Mycobacterium</taxon>
    </lineage>
</organism>
<evidence type="ECO:0000313" key="7">
    <source>
        <dbReference type="Proteomes" id="UP000192284"/>
    </source>
</evidence>
<name>A0A1W9ZM07_MYCAN</name>
<gene>
    <name evidence="6" type="ORF">BST12_18690</name>
</gene>
<feature type="domain" description="Guanylate cyclase" evidence="5">
    <location>
        <begin position="11"/>
        <end position="119"/>
    </location>
</feature>
<dbReference type="GO" id="GO:0004016">
    <property type="term" value="F:adenylate cyclase activity"/>
    <property type="evidence" value="ECO:0007669"/>
    <property type="project" value="UniProtKB-ARBA"/>
</dbReference>
<dbReference type="Gene3D" id="3.30.70.1230">
    <property type="entry name" value="Nucleotide cyclase"/>
    <property type="match status" value="2"/>
</dbReference>
<feature type="domain" description="HTH luxR-type" evidence="4">
    <location>
        <begin position="1019"/>
        <end position="1084"/>
    </location>
</feature>
<evidence type="ECO:0000259" key="5">
    <source>
        <dbReference type="PROSITE" id="PS50125"/>
    </source>
</evidence>
<dbReference type="PROSITE" id="PS50125">
    <property type="entry name" value="GUANYLATE_CYCLASE_2"/>
    <property type="match status" value="1"/>
</dbReference>
<dbReference type="OrthoDB" id="4624147at2"/>
<dbReference type="SMART" id="SM00044">
    <property type="entry name" value="CYCc"/>
    <property type="match status" value="1"/>
</dbReference>
<dbReference type="GO" id="GO:0035556">
    <property type="term" value="P:intracellular signal transduction"/>
    <property type="evidence" value="ECO:0007669"/>
    <property type="project" value="InterPro"/>
</dbReference>
<dbReference type="AlphaFoldDB" id="A0A1W9ZM07"/>
<dbReference type="InterPro" id="IPR029787">
    <property type="entry name" value="Nucleotide_cyclase"/>
</dbReference>
<dbReference type="GO" id="GO:0006355">
    <property type="term" value="P:regulation of DNA-templated transcription"/>
    <property type="evidence" value="ECO:0007669"/>
    <property type="project" value="InterPro"/>
</dbReference>
<evidence type="ECO:0000313" key="6">
    <source>
        <dbReference type="EMBL" id="ORA18491.1"/>
    </source>
</evidence>
<accession>A0A1W9ZM07</accession>
<dbReference type="InterPro" id="IPR058852">
    <property type="entry name" value="HTH_77"/>
</dbReference>
<dbReference type="InterPro" id="IPR027417">
    <property type="entry name" value="P-loop_NTPase"/>
</dbReference>
<dbReference type="Gene3D" id="1.10.10.10">
    <property type="entry name" value="Winged helix-like DNA-binding domain superfamily/Winged helix DNA-binding domain"/>
    <property type="match status" value="2"/>
</dbReference>
<keyword evidence="7" id="KW-1185">Reference proteome</keyword>
<dbReference type="CDD" id="cd07302">
    <property type="entry name" value="CHD"/>
    <property type="match status" value="1"/>
</dbReference>
<reference evidence="6 7" key="1">
    <citation type="submission" date="2017-02" db="EMBL/GenBank/DDBJ databases">
        <title>The new phylogeny of genus Mycobacterium.</title>
        <authorList>
            <person name="Tortoli E."/>
            <person name="Trovato A."/>
            <person name="Cirillo D.M."/>
        </authorList>
    </citation>
    <scope>NUCLEOTIDE SEQUENCE [LARGE SCALE GENOMIC DNA]</scope>
    <source>
        <strain evidence="6 7">DSM 45057</strain>
    </source>
</reference>
<dbReference type="InterPro" id="IPR036388">
    <property type="entry name" value="WH-like_DNA-bd_sf"/>
</dbReference>
<keyword evidence="3" id="KW-0804">Transcription</keyword>
<dbReference type="PRINTS" id="PR00364">
    <property type="entry name" value="DISEASERSIST"/>
</dbReference>
<dbReference type="SUPFAM" id="SSF55073">
    <property type="entry name" value="Nucleotide cyclase"/>
    <property type="match status" value="1"/>
</dbReference>
<dbReference type="Pfam" id="PF25872">
    <property type="entry name" value="HTH_77"/>
    <property type="match status" value="1"/>
</dbReference>
<dbReference type="SUPFAM" id="SSF46894">
    <property type="entry name" value="C-terminal effector domain of the bipartite response regulators"/>
    <property type="match status" value="1"/>
</dbReference>
<dbReference type="EMBL" id="MVHE01000034">
    <property type="protein sequence ID" value="ORA18491.1"/>
    <property type="molecule type" value="Genomic_DNA"/>
</dbReference>
<keyword evidence="1" id="KW-0805">Transcription regulation</keyword>
<keyword evidence="2" id="KW-0238">DNA-binding</keyword>
<dbReference type="FunFam" id="1.10.10.10:FF:000553">
    <property type="entry name" value="Transcriptional regulator, LuxR family"/>
    <property type="match status" value="1"/>
</dbReference>